<dbReference type="AlphaFoldDB" id="A0AAD1VJD8"/>
<sequence length="213" mass="24482">MERSLNDNHLISLTVTKLKGFKTKQKRGIKLLRRILLINVLRRAKQHDKRQGSAKKSCQQPIPQFTDCNPAKKQPKQQQGDMYWVPNTEIGSELLEPVWFHDEPFDLPSSALTPVEVCPSSYFSEDPGSGNTLLDLDNYEPTSFQSSYPNQENFYTSDWLWQQTPCQEFQTPDTWYEDAIRTDTQSDITLNGHLSGDQEQSTIADWIIEIASL</sequence>
<dbReference type="Proteomes" id="UP001295444">
    <property type="component" value="Chromosome 01"/>
</dbReference>
<evidence type="ECO:0000256" key="1">
    <source>
        <dbReference type="SAM" id="MobiDB-lite"/>
    </source>
</evidence>
<reference evidence="2" key="1">
    <citation type="submission" date="2022-03" db="EMBL/GenBank/DDBJ databases">
        <authorList>
            <person name="Alioto T."/>
            <person name="Alioto T."/>
            <person name="Gomez Garrido J."/>
        </authorList>
    </citation>
    <scope>NUCLEOTIDE SEQUENCE</scope>
</reference>
<accession>A0AAD1VJD8</accession>
<feature type="compositionally biased region" description="Polar residues" evidence="1">
    <location>
        <begin position="54"/>
        <end position="67"/>
    </location>
</feature>
<keyword evidence="3" id="KW-1185">Reference proteome</keyword>
<proteinExistence type="predicted"/>
<name>A0AAD1VJD8_PELCU</name>
<evidence type="ECO:0000313" key="3">
    <source>
        <dbReference type="Proteomes" id="UP001295444"/>
    </source>
</evidence>
<evidence type="ECO:0000313" key="2">
    <source>
        <dbReference type="EMBL" id="CAH2221193.1"/>
    </source>
</evidence>
<organism evidence="2 3">
    <name type="scientific">Pelobates cultripes</name>
    <name type="common">Western spadefoot toad</name>
    <dbReference type="NCBI Taxonomy" id="61616"/>
    <lineage>
        <taxon>Eukaryota</taxon>
        <taxon>Metazoa</taxon>
        <taxon>Chordata</taxon>
        <taxon>Craniata</taxon>
        <taxon>Vertebrata</taxon>
        <taxon>Euteleostomi</taxon>
        <taxon>Amphibia</taxon>
        <taxon>Batrachia</taxon>
        <taxon>Anura</taxon>
        <taxon>Pelobatoidea</taxon>
        <taxon>Pelobatidae</taxon>
        <taxon>Pelobates</taxon>
    </lineage>
</organism>
<feature type="region of interest" description="Disordered" evidence="1">
    <location>
        <begin position="47"/>
        <end position="79"/>
    </location>
</feature>
<protein>
    <submittedName>
        <fullName evidence="2">Uncharacterized protein</fullName>
    </submittedName>
</protein>
<dbReference type="EMBL" id="OW240912">
    <property type="protein sequence ID" value="CAH2221193.1"/>
    <property type="molecule type" value="Genomic_DNA"/>
</dbReference>
<gene>
    <name evidence="2" type="ORF">PECUL_23A026022</name>
</gene>